<dbReference type="EC" id="2.1.1.182" evidence="7"/>
<evidence type="ECO:0000256" key="4">
    <source>
        <dbReference type="ARBA" id="ARBA00022679"/>
    </source>
</evidence>
<accession>A0A0K2SRF6</accession>
<evidence type="ECO:0000256" key="1">
    <source>
        <dbReference type="ARBA" id="ARBA00022490"/>
    </source>
</evidence>
<dbReference type="EMBL" id="AP014924">
    <property type="protein sequence ID" value="BAS29424.1"/>
    <property type="molecule type" value="Genomic_DNA"/>
</dbReference>
<keyword evidence="2 7" id="KW-0698">rRNA processing</keyword>
<feature type="binding site" evidence="7 8">
    <location>
        <position position="30"/>
    </location>
    <ligand>
        <name>S-adenosyl-L-methionine</name>
        <dbReference type="ChEBI" id="CHEBI:59789"/>
    </ligand>
</feature>
<organism evidence="10 11">
    <name type="scientific">Limnochorda pilosa</name>
    <dbReference type="NCBI Taxonomy" id="1555112"/>
    <lineage>
        <taxon>Bacteria</taxon>
        <taxon>Bacillati</taxon>
        <taxon>Bacillota</taxon>
        <taxon>Limnochordia</taxon>
        <taxon>Limnochordales</taxon>
        <taxon>Limnochordaceae</taxon>
        <taxon>Limnochorda</taxon>
    </lineage>
</organism>
<reference evidence="11" key="1">
    <citation type="submission" date="2015-07" db="EMBL/GenBank/DDBJ databases">
        <title>Complete genome sequence and phylogenetic analysis of Limnochorda pilosa.</title>
        <authorList>
            <person name="Watanabe M."/>
            <person name="Kojima H."/>
            <person name="Fukui M."/>
        </authorList>
    </citation>
    <scope>NUCLEOTIDE SEQUENCE [LARGE SCALE GENOMIC DNA]</scope>
    <source>
        <strain evidence="11">HC45</strain>
    </source>
</reference>
<dbReference type="GO" id="GO:0005829">
    <property type="term" value="C:cytosol"/>
    <property type="evidence" value="ECO:0007669"/>
    <property type="project" value="TreeGrafter"/>
</dbReference>
<dbReference type="FunFam" id="3.40.50.150:FF:000023">
    <property type="entry name" value="Ribosomal RNA small subunit methyltransferase A"/>
    <property type="match status" value="1"/>
</dbReference>
<evidence type="ECO:0000313" key="10">
    <source>
        <dbReference type="EMBL" id="BAS29424.1"/>
    </source>
</evidence>
<dbReference type="GO" id="GO:0052908">
    <property type="term" value="F:16S rRNA (adenine(1518)-N(6)/adenine(1519)-N(6))-dimethyltransferase activity"/>
    <property type="evidence" value="ECO:0007669"/>
    <property type="project" value="UniProtKB-EC"/>
</dbReference>
<dbReference type="InterPro" id="IPR020596">
    <property type="entry name" value="rRNA_Ade_Mease_Trfase_CS"/>
</dbReference>
<dbReference type="GO" id="GO:0003723">
    <property type="term" value="F:RNA binding"/>
    <property type="evidence" value="ECO:0007669"/>
    <property type="project" value="UniProtKB-UniRule"/>
</dbReference>
<feature type="binding site" evidence="7 8">
    <location>
        <position position="28"/>
    </location>
    <ligand>
        <name>S-adenosyl-L-methionine</name>
        <dbReference type="ChEBI" id="CHEBI:59789"/>
    </ligand>
</feature>
<keyword evidence="11" id="KW-1185">Reference proteome</keyword>
<dbReference type="HAMAP" id="MF_00607">
    <property type="entry name" value="16SrRNA_methyltr_A"/>
    <property type="match status" value="1"/>
</dbReference>
<dbReference type="InterPro" id="IPR011530">
    <property type="entry name" value="rRNA_adenine_dimethylase"/>
</dbReference>
<name>A0A0K2SRF6_LIMPI</name>
<keyword evidence="1 7" id="KW-0963">Cytoplasm</keyword>
<dbReference type="PROSITE" id="PS01131">
    <property type="entry name" value="RRNA_A_DIMETH"/>
    <property type="match status" value="1"/>
</dbReference>
<keyword evidence="3 7" id="KW-0489">Methyltransferase</keyword>
<dbReference type="Pfam" id="PF00398">
    <property type="entry name" value="RrnaAD"/>
    <property type="match status" value="1"/>
</dbReference>
<proteinExistence type="inferred from homology"/>
<dbReference type="NCBIfam" id="TIGR00755">
    <property type="entry name" value="ksgA"/>
    <property type="match status" value="1"/>
</dbReference>
<keyword evidence="6 7" id="KW-0694">RNA-binding</keyword>
<evidence type="ECO:0000256" key="5">
    <source>
        <dbReference type="ARBA" id="ARBA00022691"/>
    </source>
</evidence>
<dbReference type="Gene3D" id="3.40.50.150">
    <property type="entry name" value="Vaccinia Virus protein VP39"/>
    <property type="match status" value="1"/>
</dbReference>
<dbReference type="Gene3D" id="1.10.8.100">
    <property type="entry name" value="Ribosomal RNA adenine dimethylase-like, domain 2"/>
    <property type="match status" value="1"/>
</dbReference>
<dbReference type="PATRIC" id="fig|1555112.3.peg.3651"/>
<dbReference type="InterPro" id="IPR023165">
    <property type="entry name" value="rRNA_Ade_diMease-like_C"/>
</dbReference>
<feature type="binding site" evidence="7 8">
    <location>
        <position position="76"/>
    </location>
    <ligand>
        <name>S-adenosyl-L-methionine</name>
        <dbReference type="ChEBI" id="CHEBI:59789"/>
    </ligand>
</feature>
<comment type="similarity">
    <text evidence="7">Belongs to the class I-like SAM-binding methyltransferase superfamily. rRNA adenine N(6)-methyltransferase family. RsmA subfamily.</text>
</comment>
<feature type="binding site" evidence="7 8">
    <location>
        <position position="138"/>
    </location>
    <ligand>
        <name>S-adenosyl-L-methionine</name>
        <dbReference type="ChEBI" id="CHEBI:59789"/>
    </ligand>
</feature>
<dbReference type="STRING" id="1555112.LIP_3616"/>
<feature type="domain" description="Ribosomal RNA adenine methylase transferase N-terminal" evidence="9">
    <location>
        <begin position="35"/>
        <end position="223"/>
    </location>
</feature>
<evidence type="ECO:0000256" key="8">
    <source>
        <dbReference type="PROSITE-ProRule" id="PRU01026"/>
    </source>
</evidence>
<gene>
    <name evidence="7" type="primary">rsmA</name>
    <name evidence="7" type="synonym">ksgA</name>
    <name evidence="10" type="ORF">LIP_3616</name>
</gene>
<dbReference type="PROSITE" id="PS51689">
    <property type="entry name" value="SAM_RNA_A_N6_MT"/>
    <property type="match status" value="1"/>
</dbReference>
<feature type="binding site" evidence="7 8">
    <location>
        <position position="101"/>
    </location>
    <ligand>
        <name>S-adenosyl-L-methionine</name>
        <dbReference type="ChEBI" id="CHEBI:59789"/>
    </ligand>
</feature>
<reference evidence="11" key="2">
    <citation type="journal article" date="2016" name="Int. J. Syst. Evol. Microbiol.">
        <title>Complete genome sequence and cell structure of Limnochorda pilosa, a Gram-negative spore-former within the phylum Firmicutes.</title>
        <authorList>
            <person name="Watanabe M."/>
            <person name="Kojima H."/>
            <person name="Fukui M."/>
        </authorList>
    </citation>
    <scope>NUCLEOTIDE SEQUENCE [LARGE SCALE GENOMIC DNA]</scope>
    <source>
        <strain evidence="11">HC45</strain>
    </source>
</reference>
<dbReference type="PANTHER" id="PTHR11727:SF7">
    <property type="entry name" value="DIMETHYLADENOSINE TRANSFERASE-RELATED"/>
    <property type="match status" value="1"/>
</dbReference>
<evidence type="ECO:0000259" key="9">
    <source>
        <dbReference type="SMART" id="SM00650"/>
    </source>
</evidence>
<dbReference type="InterPro" id="IPR029063">
    <property type="entry name" value="SAM-dependent_MTases_sf"/>
</dbReference>
<dbReference type="Proteomes" id="UP000065807">
    <property type="component" value="Chromosome"/>
</dbReference>
<dbReference type="AlphaFoldDB" id="A0A0K2SRF6"/>
<protein>
    <recommendedName>
        <fullName evidence="7">Ribosomal RNA small subunit methyltransferase A</fullName>
        <ecNumber evidence="7">2.1.1.182</ecNumber>
    </recommendedName>
    <alternativeName>
        <fullName evidence="7">16S rRNA (adenine(1518)-N(6)/adenine(1519)-N(6))-dimethyltransferase</fullName>
    </alternativeName>
    <alternativeName>
        <fullName evidence="7">16S rRNA dimethyladenosine transferase</fullName>
    </alternativeName>
    <alternativeName>
        <fullName evidence="7">16S rRNA dimethylase</fullName>
    </alternativeName>
    <alternativeName>
        <fullName evidence="7">S-adenosylmethionine-6-N', N'-adenosyl(rRNA) dimethyltransferase</fullName>
    </alternativeName>
</protein>
<comment type="subcellular location">
    <subcellularLocation>
        <location evidence="7">Cytoplasm</location>
    </subcellularLocation>
</comment>
<evidence type="ECO:0000256" key="3">
    <source>
        <dbReference type="ARBA" id="ARBA00022603"/>
    </source>
</evidence>
<evidence type="ECO:0000256" key="6">
    <source>
        <dbReference type="ARBA" id="ARBA00022884"/>
    </source>
</evidence>
<dbReference type="PANTHER" id="PTHR11727">
    <property type="entry name" value="DIMETHYLADENOSINE TRANSFERASE"/>
    <property type="match status" value="1"/>
</dbReference>
<keyword evidence="4 7" id="KW-0808">Transferase</keyword>
<evidence type="ECO:0000256" key="7">
    <source>
        <dbReference type="HAMAP-Rule" id="MF_00607"/>
    </source>
</evidence>
<dbReference type="SUPFAM" id="SSF53335">
    <property type="entry name" value="S-adenosyl-L-methionine-dependent methyltransferases"/>
    <property type="match status" value="1"/>
</dbReference>
<keyword evidence="5 7" id="KW-0949">S-adenosyl-L-methionine</keyword>
<evidence type="ECO:0000256" key="2">
    <source>
        <dbReference type="ARBA" id="ARBA00022552"/>
    </source>
</evidence>
<feature type="binding site" evidence="7 8">
    <location>
        <position position="55"/>
    </location>
    <ligand>
        <name>S-adenosyl-L-methionine</name>
        <dbReference type="ChEBI" id="CHEBI:59789"/>
    </ligand>
</feature>
<dbReference type="RefSeq" id="WP_068141122.1">
    <property type="nucleotide sequence ID" value="NZ_AP014924.1"/>
</dbReference>
<comment type="catalytic activity">
    <reaction evidence="7">
        <text>adenosine(1518)/adenosine(1519) in 16S rRNA + 4 S-adenosyl-L-methionine = N(6)-dimethyladenosine(1518)/N(6)-dimethyladenosine(1519) in 16S rRNA + 4 S-adenosyl-L-homocysteine + 4 H(+)</text>
        <dbReference type="Rhea" id="RHEA:19609"/>
        <dbReference type="Rhea" id="RHEA-COMP:10232"/>
        <dbReference type="Rhea" id="RHEA-COMP:10233"/>
        <dbReference type="ChEBI" id="CHEBI:15378"/>
        <dbReference type="ChEBI" id="CHEBI:57856"/>
        <dbReference type="ChEBI" id="CHEBI:59789"/>
        <dbReference type="ChEBI" id="CHEBI:74411"/>
        <dbReference type="ChEBI" id="CHEBI:74493"/>
        <dbReference type="EC" id="2.1.1.182"/>
    </reaction>
</comment>
<comment type="function">
    <text evidence="7">Specifically dimethylates two adjacent adenosines (A1518 and A1519) in the loop of a conserved hairpin near the 3'-end of 16S rRNA in the 30S particle. May play a critical role in biogenesis of 30S subunits.</text>
</comment>
<dbReference type="SMART" id="SM00650">
    <property type="entry name" value="rADc"/>
    <property type="match status" value="1"/>
</dbReference>
<dbReference type="InterPro" id="IPR001737">
    <property type="entry name" value="KsgA/Erm"/>
</dbReference>
<evidence type="ECO:0000313" key="11">
    <source>
        <dbReference type="Proteomes" id="UP000065807"/>
    </source>
</evidence>
<dbReference type="OrthoDB" id="9814755at2"/>
<dbReference type="InterPro" id="IPR020598">
    <property type="entry name" value="rRNA_Ade_methylase_Trfase_N"/>
</dbReference>
<dbReference type="KEGG" id="lpil:LIP_3616"/>
<sequence>MGDLASPARIRQLAAEYGLRPNRHLGQNFLIDGNIVRKVVAAAELRGTETVVEVGPGFGALTQELLARSGLVVAVERDPILARALRDHLGADPRLVLVKADARTVRWNELLQWAIEQRQEPGPWARGPEEPRPKLVANLPYAVTAPVLAGLLESEVPWERGVVMVQREVAERITAVPGSRTYGALSCLVAYHADARLVARVPATVFWPRPEVESAVVRLEFRPYPGMEALPRDSLFRVIRVAFGQRRKTLRQALRGRGGFWSREAVDQALERSGIDPVRRAETLDLAEYARLTRQLLGE</sequence>